<dbReference type="EMBL" id="AMQM01003457">
    <property type="status" value="NOT_ANNOTATED_CDS"/>
    <property type="molecule type" value="Genomic_DNA"/>
</dbReference>
<evidence type="ECO:0000256" key="2">
    <source>
        <dbReference type="ARBA" id="ARBA00022771"/>
    </source>
</evidence>
<dbReference type="AlphaFoldDB" id="T1F2J2"/>
<gene>
    <name evidence="6" type="primary">20203042</name>
    <name evidence="5" type="ORF">HELRODRAFT_170016</name>
</gene>
<reference evidence="6" key="3">
    <citation type="submission" date="2015-06" db="UniProtKB">
        <authorList>
            <consortium name="EnsemblMetazoa"/>
        </authorList>
    </citation>
    <scope>IDENTIFICATION</scope>
</reference>
<evidence type="ECO:0000256" key="3">
    <source>
        <dbReference type="ARBA" id="ARBA00022833"/>
    </source>
</evidence>
<dbReference type="CTD" id="20203042"/>
<dbReference type="Proteomes" id="UP000015101">
    <property type="component" value="Unassembled WGS sequence"/>
</dbReference>
<dbReference type="SMART" id="SM00249">
    <property type="entry name" value="PHD"/>
    <property type="match status" value="1"/>
</dbReference>
<dbReference type="InterPro" id="IPR013083">
    <property type="entry name" value="Znf_RING/FYVE/PHD"/>
</dbReference>
<dbReference type="InterPro" id="IPR011011">
    <property type="entry name" value="Znf_FYVE_PHD"/>
</dbReference>
<dbReference type="HOGENOM" id="CLU_000680_29_4_1"/>
<dbReference type="KEGG" id="hro:HELRODRAFT_170016"/>
<dbReference type="CDD" id="cd15489">
    <property type="entry name" value="PHD_SF"/>
    <property type="match status" value="1"/>
</dbReference>
<dbReference type="PANTHER" id="PTHR37445:SF3">
    <property type="entry name" value="ZINC FINGER PHD-TYPE DOMAIN-CONTAINING PROTEIN"/>
    <property type="match status" value="1"/>
</dbReference>
<dbReference type="PANTHER" id="PTHR37445">
    <property type="entry name" value="PROTEIN CBG24663"/>
    <property type="match status" value="1"/>
</dbReference>
<keyword evidence="1" id="KW-0479">Metal-binding</keyword>
<dbReference type="GO" id="GO:0008270">
    <property type="term" value="F:zinc ion binding"/>
    <property type="evidence" value="ECO:0007669"/>
    <property type="project" value="UniProtKB-KW"/>
</dbReference>
<keyword evidence="3" id="KW-0862">Zinc</keyword>
<name>T1F2J2_HELRO</name>
<proteinExistence type="predicted"/>
<evidence type="ECO:0000313" key="6">
    <source>
        <dbReference type="EnsemblMetazoa" id="HelroP170016"/>
    </source>
</evidence>
<dbReference type="InterPro" id="IPR019786">
    <property type="entry name" value="Zinc_finger_PHD-type_CS"/>
</dbReference>
<feature type="domain" description="Zinc finger PHD-type" evidence="4">
    <location>
        <begin position="5"/>
        <end position="59"/>
    </location>
</feature>
<reference evidence="5 7" key="2">
    <citation type="journal article" date="2013" name="Nature">
        <title>Insights into bilaterian evolution from three spiralian genomes.</title>
        <authorList>
            <person name="Simakov O."/>
            <person name="Marletaz F."/>
            <person name="Cho S.J."/>
            <person name="Edsinger-Gonzales E."/>
            <person name="Havlak P."/>
            <person name="Hellsten U."/>
            <person name="Kuo D.H."/>
            <person name="Larsson T."/>
            <person name="Lv J."/>
            <person name="Arendt D."/>
            <person name="Savage R."/>
            <person name="Osoegawa K."/>
            <person name="de Jong P."/>
            <person name="Grimwood J."/>
            <person name="Chapman J.A."/>
            <person name="Shapiro H."/>
            <person name="Aerts A."/>
            <person name="Otillar R.P."/>
            <person name="Terry A.Y."/>
            <person name="Boore J.L."/>
            <person name="Grigoriev I.V."/>
            <person name="Lindberg D.R."/>
            <person name="Seaver E.C."/>
            <person name="Weisblat D.A."/>
            <person name="Putnam N.H."/>
            <person name="Rokhsar D.S."/>
        </authorList>
    </citation>
    <scope>NUCLEOTIDE SEQUENCE</scope>
</reference>
<dbReference type="GeneID" id="20203042"/>
<evidence type="ECO:0000313" key="5">
    <source>
        <dbReference type="EMBL" id="ESO07484.1"/>
    </source>
</evidence>
<keyword evidence="7" id="KW-1185">Reference proteome</keyword>
<sequence length="419" mass="47973">MSKGHCVKCKSGFKNTKETVVKCCFCDGSVHTKCLEYDDEMLRIINSGKNVKYFCDNCLLHSDNLKSLSILIEKQDDCNRQLKQIMDSSDEIRSELKQFKTSVDQNYDKFDLIKADVDSLLDKSTANVKSEFDKSINVVKKEFSSLWTDVVKNKLEVVTNEVKSVKHTLDVSNDSKERENNMVIFNLKESENAGKDRDVVMFILMSMTENKLNNADILVITRQGHRRDGVLRPLIIKFSNAVSKMLTLKTSFRIKLLEGDLKNIRVSHDLSPEQRVELKSLLDKAKSNNVEDNDFFIQGQRPYRTVENNQVSQSSHCSIIKMGLYNMRSIVNKLGVVYDLLSDDLDFFVVVESWHGSLDHNIIQLGMPPNYVYVDRLRPNDLYHGGIIVFLKCSFGFSKIELPIVQTFEALAIHLSSWV</sequence>
<organism evidence="6 7">
    <name type="scientific">Helobdella robusta</name>
    <name type="common">Californian leech</name>
    <dbReference type="NCBI Taxonomy" id="6412"/>
    <lineage>
        <taxon>Eukaryota</taxon>
        <taxon>Metazoa</taxon>
        <taxon>Spiralia</taxon>
        <taxon>Lophotrochozoa</taxon>
        <taxon>Annelida</taxon>
        <taxon>Clitellata</taxon>
        <taxon>Hirudinea</taxon>
        <taxon>Rhynchobdellida</taxon>
        <taxon>Glossiphoniidae</taxon>
        <taxon>Helobdella</taxon>
    </lineage>
</organism>
<reference evidence="7" key="1">
    <citation type="submission" date="2012-12" db="EMBL/GenBank/DDBJ databases">
        <authorList>
            <person name="Hellsten U."/>
            <person name="Grimwood J."/>
            <person name="Chapman J.A."/>
            <person name="Shapiro H."/>
            <person name="Aerts A."/>
            <person name="Otillar R.P."/>
            <person name="Terry A.Y."/>
            <person name="Boore J.L."/>
            <person name="Simakov O."/>
            <person name="Marletaz F."/>
            <person name="Cho S.-J."/>
            <person name="Edsinger-Gonzales E."/>
            <person name="Havlak P."/>
            <person name="Kuo D.-H."/>
            <person name="Larsson T."/>
            <person name="Lv J."/>
            <person name="Arendt D."/>
            <person name="Savage R."/>
            <person name="Osoegawa K."/>
            <person name="de Jong P."/>
            <person name="Lindberg D.R."/>
            <person name="Seaver E.C."/>
            <person name="Weisblat D.A."/>
            <person name="Putnam N.H."/>
            <person name="Grigoriev I.V."/>
            <person name="Rokhsar D.S."/>
        </authorList>
    </citation>
    <scope>NUCLEOTIDE SEQUENCE</scope>
</reference>
<evidence type="ECO:0000313" key="7">
    <source>
        <dbReference type="Proteomes" id="UP000015101"/>
    </source>
</evidence>
<dbReference type="Gene3D" id="3.30.40.10">
    <property type="entry name" value="Zinc/RING finger domain, C3HC4 (zinc finger)"/>
    <property type="match status" value="1"/>
</dbReference>
<dbReference type="InParanoid" id="T1F2J2"/>
<accession>T1F2J2</accession>
<dbReference type="OrthoDB" id="6775559at2759"/>
<dbReference type="PROSITE" id="PS01359">
    <property type="entry name" value="ZF_PHD_1"/>
    <property type="match status" value="1"/>
</dbReference>
<evidence type="ECO:0000256" key="1">
    <source>
        <dbReference type="ARBA" id="ARBA00022723"/>
    </source>
</evidence>
<dbReference type="RefSeq" id="XP_009014095.1">
    <property type="nucleotide sequence ID" value="XM_009015847.1"/>
</dbReference>
<dbReference type="EnsemblMetazoa" id="HelroT170016">
    <property type="protein sequence ID" value="HelroP170016"/>
    <property type="gene ID" value="HelroG170016"/>
</dbReference>
<evidence type="ECO:0000259" key="4">
    <source>
        <dbReference type="SMART" id="SM00249"/>
    </source>
</evidence>
<dbReference type="EMBL" id="KB096183">
    <property type="protein sequence ID" value="ESO07484.1"/>
    <property type="molecule type" value="Genomic_DNA"/>
</dbReference>
<protein>
    <recommendedName>
        <fullName evidence="4">Zinc finger PHD-type domain-containing protein</fullName>
    </recommendedName>
</protein>
<dbReference type="SUPFAM" id="SSF57903">
    <property type="entry name" value="FYVE/PHD zinc finger"/>
    <property type="match status" value="1"/>
</dbReference>
<dbReference type="InterPro" id="IPR001965">
    <property type="entry name" value="Znf_PHD"/>
</dbReference>
<keyword evidence="2" id="KW-0863">Zinc-finger</keyword>